<dbReference type="InterPro" id="IPR027469">
    <property type="entry name" value="Cation_efflux_TMD_sf"/>
</dbReference>
<dbReference type="Gene3D" id="1.20.1510.10">
    <property type="entry name" value="Cation efflux protein transmembrane domain"/>
    <property type="match status" value="1"/>
</dbReference>
<proteinExistence type="predicted"/>
<organism evidence="7 8">
    <name type="scientific">Pseudoruegeria aquimaris</name>
    <dbReference type="NCBI Taxonomy" id="393663"/>
    <lineage>
        <taxon>Bacteria</taxon>
        <taxon>Pseudomonadati</taxon>
        <taxon>Pseudomonadota</taxon>
        <taxon>Alphaproteobacteria</taxon>
        <taxon>Rhodobacterales</taxon>
        <taxon>Roseobacteraceae</taxon>
        <taxon>Pseudoruegeria</taxon>
    </lineage>
</organism>
<feature type="domain" description="Cation efflux protein transmembrane" evidence="6">
    <location>
        <begin position="15"/>
        <end position="217"/>
    </location>
</feature>
<feature type="transmembrane region" description="Helical" evidence="5">
    <location>
        <begin position="12"/>
        <end position="32"/>
    </location>
</feature>
<dbReference type="EMBL" id="FWFQ01000001">
    <property type="protein sequence ID" value="SLN11869.1"/>
    <property type="molecule type" value="Genomic_DNA"/>
</dbReference>
<evidence type="ECO:0000256" key="1">
    <source>
        <dbReference type="ARBA" id="ARBA00004141"/>
    </source>
</evidence>
<evidence type="ECO:0000313" key="8">
    <source>
        <dbReference type="Proteomes" id="UP000193409"/>
    </source>
</evidence>
<protein>
    <submittedName>
        <fullName evidence="7">Cation efflux family protein</fullName>
    </submittedName>
</protein>
<evidence type="ECO:0000259" key="6">
    <source>
        <dbReference type="Pfam" id="PF01545"/>
    </source>
</evidence>
<evidence type="ECO:0000256" key="2">
    <source>
        <dbReference type="ARBA" id="ARBA00022692"/>
    </source>
</evidence>
<evidence type="ECO:0000313" key="7">
    <source>
        <dbReference type="EMBL" id="SLN11869.1"/>
    </source>
</evidence>
<dbReference type="Proteomes" id="UP000193409">
    <property type="component" value="Unassembled WGS sequence"/>
</dbReference>
<dbReference type="InterPro" id="IPR058533">
    <property type="entry name" value="Cation_efflux_TM"/>
</dbReference>
<evidence type="ECO:0000256" key="4">
    <source>
        <dbReference type="ARBA" id="ARBA00023136"/>
    </source>
</evidence>
<feature type="transmembrane region" description="Helical" evidence="5">
    <location>
        <begin position="80"/>
        <end position="101"/>
    </location>
</feature>
<dbReference type="GO" id="GO:0008324">
    <property type="term" value="F:monoatomic cation transmembrane transporter activity"/>
    <property type="evidence" value="ECO:0007669"/>
    <property type="project" value="InterPro"/>
</dbReference>
<gene>
    <name evidence="7" type="ORF">PSA7680_00175</name>
</gene>
<dbReference type="Pfam" id="PF01545">
    <property type="entry name" value="Cation_efflux"/>
    <property type="match status" value="1"/>
</dbReference>
<feature type="transmembrane region" description="Helical" evidence="5">
    <location>
        <begin position="159"/>
        <end position="181"/>
    </location>
</feature>
<keyword evidence="2 5" id="KW-0812">Transmembrane</keyword>
<accession>A0A1Y5R8Z3</accession>
<dbReference type="SUPFAM" id="SSF161111">
    <property type="entry name" value="Cation efflux protein transmembrane domain-like"/>
    <property type="match status" value="1"/>
</dbReference>
<keyword evidence="3 5" id="KW-1133">Transmembrane helix</keyword>
<evidence type="ECO:0000256" key="3">
    <source>
        <dbReference type="ARBA" id="ARBA00022989"/>
    </source>
</evidence>
<dbReference type="GO" id="GO:0016020">
    <property type="term" value="C:membrane"/>
    <property type="evidence" value="ECO:0007669"/>
    <property type="project" value="UniProtKB-SubCell"/>
</dbReference>
<keyword evidence="8" id="KW-1185">Reference proteome</keyword>
<sequence length="307" mass="32286">MPDMSRYERQSLNIAKWANLWMAAAGLTAAVLANADALMLDGVFSGVNFLIAIVAARVAASVVRPPDASRPFGNEIDESVYVMFRALILLGIIAVAMFVAIDKILAYLGGAEIAPVNFERIMVYIALMVATCAGLVLLHHRNWRRSGRKSRLLATERTAAIIDGALSAAAGLAFFAFGAMRGTALEALVPIADSCVILLLCLVVLPQPVKLLRGAFDEVLGAGLPEEERRAIIGPATAALEAEGLRFVDLAAARAGRVVTVLLYAGADAPVAGAALDAARARVLEALAPVVDHARVEIVLTGEEPAP</sequence>
<feature type="transmembrane region" description="Helical" evidence="5">
    <location>
        <begin position="38"/>
        <end position="59"/>
    </location>
</feature>
<evidence type="ECO:0000256" key="5">
    <source>
        <dbReference type="SAM" id="Phobius"/>
    </source>
</evidence>
<dbReference type="OrthoDB" id="9810598at2"/>
<keyword evidence="4 5" id="KW-0472">Membrane</keyword>
<dbReference type="AlphaFoldDB" id="A0A1Y5R8Z3"/>
<feature type="transmembrane region" description="Helical" evidence="5">
    <location>
        <begin position="121"/>
        <end position="138"/>
    </location>
</feature>
<name>A0A1Y5R8Z3_9RHOB</name>
<feature type="transmembrane region" description="Helical" evidence="5">
    <location>
        <begin position="187"/>
        <end position="205"/>
    </location>
</feature>
<comment type="subcellular location">
    <subcellularLocation>
        <location evidence="1">Membrane</location>
        <topology evidence="1">Multi-pass membrane protein</topology>
    </subcellularLocation>
</comment>
<reference evidence="7 8" key="1">
    <citation type="submission" date="2017-03" db="EMBL/GenBank/DDBJ databases">
        <authorList>
            <person name="Afonso C.L."/>
            <person name="Miller P.J."/>
            <person name="Scott M.A."/>
            <person name="Spackman E."/>
            <person name="Goraichik I."/>
            <person name="Dimitrov K.M."/>
            <person name="Suarez D.L."/>
            <person name="Swayne D.E."/>
        </authorList>
    </citation>
    <scope>NUCLEOTIDE SEQUENCE [LARGE SCALE GENOMIC DNA]</scope>
    <source>
        <strain evidence="7 8">CECT 7680</strain>
    </source>
</reference>